<evidence type="ECO:0000256" key="6">
    <source>
        <dbReference type="ARBA" id="ARBA00022617"/>
    </source>
</evidence>
<evidence type="ECO:0000259" key="22">
    <source>
        <dbReference type="PROSITE" id="PS50857"/>
    </source>
</evidence>
<evidence type="ECO:0000256" key="7">
    <source>
        <dbReference type="ARBA" id="ARBA00022660"/>
    </source>
</evidence>
<evidence type="ECO:0000256" key="1">
    <source>
        <dbReference type="ARBA" id="ARBA00001926"/>
    </source>
</evidence>
<feature type="domain" description="Cytochrome c" evidence="23">
    <location>
        <begin position="217"/>
        <end position="311"/>
    </location>
</feature>
<dbReference type="PANTHER" id="PTHR22888">
    <property type="entry name" value="CYTOCHROME C OXIDASE, SUBUNIT II"/>
    <property type="match status" value="1"/>
</dbReference>
<comment type="subcellular location">
    <subcellularLocation>
        <location evidence="2">Membrane</location>
        <topology evidence="2">Multi-pass membrane protein</topology>
    </subcellularLocation>
</comment>
<evidence type="ECO:0000256" key="11">
    <source>
        <dbReference type="ARBA" id="ARBA00022982"/>
    </source>
</evidence>
<keyword evidence="12 21" id="KW-1133">Transmembrane helix</keyword>
<evidence type="ECO:0000256" key="14">
    <source>
        <dbReference type="ARBA" id="ARBA00023008"/>
    </source>
</evidence>
<keyword evidence="11" id="KW-0249">Electron transport</keyword>
<evidence type="ECO:0000256" key="3">
    <source>
        <dbReference type="ARBA" id="ARBA00007866"/>
    </source>
</evidence>
<dbReference type="PROSITE" id="PS00078">
    <property type="entry name" value="COX2"/>
    <property type="match status" value="1"/>
</dbReference>
<dbReference type="InterPro" id="IPR001505">
    <property type="entry name" value="Copper_CuA"/>
</dbReference>
<keyword evidence="6 19" id="KW-0349">Heme</keyword>
<dbReference type="InterPro" id="IPR045187">
    <property type="entry name" value="CcO_II"/>
</dbReference>
<proteinExistence type="inferred from homology"/>
<evidence type="ECO:0000313" key="25">
    <source>
        <dbReference type="Proteomes" id="UP001055156"/>
    </source>
</evidence>
<feature type="transmembrane region" description="Helical" evidence="21">
    <location>
        <begin position="28"/>
        <end position="50"/>
    </location>
</feature>
<dbReference type="InterPro" id="IPR008168">
    <property type="entry name" value="Cyt_C_IC"/>
</dbReference>
<dbReference type="Proteomes" id="UP001055156">
    <property type="component" value="Unassembled WGS sequence"/>
</dbReference>
<dbReference type="SUPFAM" id="SSF49503">
    <property type="entry name" value="Cupredoxins"/>
    <property type="match status" value="1"/>
</dbReference>
<evidence type="ECO:0000313" key="24">
    <source>
        <dbReference type="EMBL" id="GJE26656.1"/>
    </source>
</evidence>
<feature type="domain" description="Cytochrome oxidase subunit II copper A binding" evidence="22">
    <location>
        <begin position="100"/>
        <end position="211"/>
    </location>
</feature>
<evidence type="ECO:0000256" key="18">
    <source>
        <dbReference type="ARBA" id="ARBA00047816"/>
    </source>
</evidence>
<dbReference type="PANTHER" id="PTHR22888:SF9">
    <property type="entry name" value="CYTOCHROME C OXIDASE SUBUNIT 2"/>
    <property type="match status" value="1"/>
</dbReference>
<feature type="transmembrane region" description="Helical" evidence="21">
    <location>
        <begin position="71"/>
        <end position="89"/>
    </location>
</feature>
<dbReference type="InterPro" id="IPR002429">
    <property type="entry name" value="CcO_II-like_C"/>
</dbReference>
<evidence type="ECO:0000256" key="19">
    <source>
        <dbReference type="PROSITE-ProRule" id="PRU00433"/>
    </source>
</evidence>
<accession>A0ABQ4T4R2</accession>
<dbReference type="EMBL" id="BPQV01000004">
    <property type="protein sequence ID" value="GJE26656.1"/>
    <property type="molecule type" value="Genomic_DNA"/>
</dbReference>
<keyword evidence="9 19" id="KW-0479">Metal-binding</keyword>
<dbReference type="Pfam" id="PF00116">
    <property type="entry name" value="COX2"/>
    <property type="match status" value="1"/>
</dbReference>
<keyword evidence="15 21" id="KW-0472">Membrane</keyword>
<evidence type="ECO:0000256" key="12">
    <source>
        <dbReference type="ARBA" id="ARBA00022989"/>
    </source>
</evidence>
<dbReference type="SUPFAM" id="SSF81464">
    <property type="entry name" value="Cytochrome c oxidase subunit II-like, transmembrane region"/>
    <property type="match status" value="1"/>
</dbReference>
<keyword evidence="7" id="KW-0679">Respiratory chain</keyword>
<evidence type="ECO:0000256" key="21">
    <source>
        <dbReference type="SAM" id="Phobius"/>
    </source>
</evidence>
<dbReference type="InterPro" id="IPR008972">
    <property type="entry name" value="Cupredoxin"/>
</dbReference>
<dbReference type="RefSeq" id="WP_238310536.1">
    <property type="nucleotide sequence ID" value="NZ_BPQV01000004.1"/>
</dbReference>
<keyword evidence="14" id="KW-0186">Copper</keyword>
<comment type="cofactor">
    <cofactor evidence="1">
        <name>heme c</name>
        <dbReference type="ChEBI" id="CHEBI:61717"/>
    </cofactor>
</comment>
<evidence type="ECO:0000256" key="15">
    <source>
        <dbReference type="ARBA" id="ARBA00023136"/>
    </source>
</evidence>
<keyword evidence="25" id="KW-1185">Reference proteome</keyword>
<keyword evidence="8 21" id="KW-0812">Transmembrane</keyword>
<comment type="caution">
    <text evidence="24">The sequence shown here is derived from an EMBL/GenBank/DDBJ whole genome shotgun (WGS) entry which is preliminary data.</text>
</comment>
<dbReference type="InterPro" id="IPR036909">
    <property type="entry name" value="Cyt_c-like_dom_sf"/>
</dbReference>
<evidence type="ECO:0000256" key="17">
    <source>
        <dbReference type="ARBA" id="ARBA00031399"/>
    </source>
</evidence>
<keyword evidence="13 19" id="KW-0408">Iron</keyword>
<evidence type="ECO:0000256" key="9">
    <source>
        <dbReference type="ARBA" id="ARBA00022723"/>
    </source>
</evidence>
<comment type="catalytic activity">
    <reaction evidence="18">
        <text>4 Fe(II)-[cytochrome c] + O2 + 8 H(+)(in) = 4 Fe(III)-[cytochrome c] + 2 H2O + 4 H(+)(out)</text>
        <dbReference type="Rhea" id="RHEA:11436"/>
        <dbReference type="Rhea" id="RHEA-COMP:10350"/>
        <dbReference type="Rhea" id="RHEA-COMP:14399"/>
        <dbReference type="ChEBI" id="CHEBI:15377"/>
        <dbReference type="ChEBI" id="CHEBI:15378"/>
        <dbReference type="ChEBI" id="CHEBI:15379"/>
        <dbReference type="ChEBI" id="CHEBI:29033"/>
        <dbReference type="ChEBI" id="CHEBI:29034"/>
        <dbReference type="EC" id="7.1.1.9"/>
    </reaction>
</comment>
<dbReference type="PRINTS" id="PR00605">
    <property type="entry name" value="CYTCHROMECIC"/>
</dbReference>
<evidence type="ECO:0000256" key="10">
    <source>
        <dbReference type="ARBA" id="ARBA00022967"/>
    </source>
</evidence>
<evidence type="ECO:0000256" key="20">
    <source>
        <dbReference type="SAM" id="MobiDB-lite"/>
    </source>
</evidence>
<dbReference type="PROSITE" id="PS51007">
    <property type="entry name" value="CYTC"/>
    <property type="match status" value="1"/>
</dbReference>
<evidence type="ECO:0000256" key="4">
    <source>
        <dbReference type="ARBA" id="ARBA00012949"/>
    </source>
</evidence>
<evidence type="ECO:0000256" key="8">
    <source>
        <dbReference type="ARBA" id="ARBA00022692"/>
    </source>
</evidence>
<comment type="similarity">
    <text evidence="3">Belongs to the cytochrome c oxidase subunit 2 family.</text>
</comment>
<name>A0ABQ4T4R2_METOR</name>
<dbReference type="Gene3D" id="2.60.40.420">
    <property type="entry name" value="Cupredoxins - blue copper proteins"/>
    <property type="match status" value="1"/>
</dbReference>
<dbReference type="InterPro" id="IPR009056">
    <property type="entry name" value="Cyt_c-like_dom"/>
</dbReference>
<dbReference type="InterPro" id="IPR036257">
    <property type="entry name" value="Cyt_c_oxidase_su2_TM_sf"/>
</dbReference>
<dbReference type="InterPro" id="IPR014222">
    <property type="entry name" value="Cyt_c_oxidase_su2"/>
</dbReference>
<dbReference type="Pfam" id="PF00034">
    <property type="entry name" value="Cytochrom_C"/>
    <property type="match status" value="1"/>
</dbReference>
<dbReference type="Gene3D" id="1.10.287.90">
    <property type="match status" value="1"/>
</dbReference>
<dbReference type="NCBIfam" id="TIGR02866">
    <property type="entry name" value="CoxB"/>
    <property type="match status" value="1"/>
</dbReference>
<reference evidence="24" key="2">
    <citation type="submission" date="2021-08" db="EMBL/GenBank/DDBJ databases">
        <authorList>
            <person name="Tani A."/>
            <person name="Ola A."/>
            <person name="Ogura Y."/>
            <person name="Katsura K."/>
            <person name="Hayashi T."/>
        </authorList>
    </citation>
    <scope>NUCLEOTIDE SEQUENCE</scope>
    <source>
        <strain evidence="24">NBRC 15689</strain>
    </source>
</reference>
<feature type="region of interest" description="Disordered" evidence="20">
    <location>
        <begin position="330"/>
        <end position="357"/>
    </location>
</feature>
<evidence type="ECO:0000256" key="5">
    <source>
        <dbReference type="ARBA" id="ARBA00022448"/>
    </source>
</evidence>
<evidence type="ECO:0000256" key="16">
    <source>
        <dbReference type="ARBA" id="ARBA00024688"/>
    </source>
</evidence>
<evidence type="ECO:0000256" key="13">
    <source>
        <dbReference type="ARBA" id="ARBA00023004"/>
    </source>
</evidence>
<protein>
    <recommendedName>
        <fullName evidence="4">cytochrome-c oxidase</fullName>
        <ecNumber evidence="4">7.1.1.9</ecNumber>
    </recommendedName>
    <alternativeName>
        <fullName evidence="17">Cytochrome aa3 subunit 2</fullName>
    </alternativeName>
</protein>
<gene>
    <name evidence="24" type="ORF">LKMONMHP_1507</name>
</gene>
<reference evidence="24" key="1">
    <citation type="journal article" date="2021" name="Front. Microbiol.">
        <title>Comprehensive Comparative Genomics and Phenotyping of Methylobacterium Species.</title>
        <authorList>
            <person name="Alessa O."/>
            <person name="Ogura Y."/>
            <person name="Fujitani Y."/>
            <person name="Takami H."/>
            <person name="Hayashi T."/>
            <person name="Sahin N."/>
            <person name="Tani A."/>
        </authorList>
    </citation>
    <scope>NUCLEOTIDE SEQUENCE</scope>
    <source>
        <strain evidence="24">NBRC 15689</strain>
    </source>
</reference>
<evidence type="ECO:0000259" key="23">
    <source>
        <dbReference type="PROSITE" id="PS51007"/>
    </source>
</evidence>
<keyword evidence="5" id="KW-0813">Transport</keyword>
<dbReference type="SUPFAM" id="SSF46626">
    <property type="entry name" value="Cytochrome c"/>
    <property type="match status" value="1"/>
</dbReference>
<keyword evidence="10" id="KW-1278">Translocase</keyword>
<organism evidence="24 25">
    <name type="scientific">Methylobacterium organophilum</name>
    <dbReference type="NCBI Taxonomy" id="410"/>
    <lineage>
        <taxon>Bacteria</taxon>
        <taxon>Pseudomonadati</taxon>
        <taxon>Pseudomonadota</taxon>
        <taxon>Alphaproteobacteria</taxon>
        <taxon>Hyphomicrobiales</taxon>
        <taxon>Methylobacteriaceae</taxon>
        <taxon>Methylobacterium</taxon>
    </lineage>
</organism>
<comment type="function">
    <text evidence="16">Subunits I and II form the functional core of the enzyme complex. Electrons originating in cytochrome c are transferred via heme a and Cu(A) to the binuclear center formed by heme a3 and Cu(B).</text>
</comment>
<dbReference type="PROSITE" id="PS50857">
    <property type="entry name" value="COX2_CUA"/>
    <property type="match status" value="1"/>
</dbReference>
<dbReference type="EC" id="7.1.1.9" evidence="4"/>
<dbReference type="CDD" id="cd13915">
    <property type="entry name" value="CuRO_HCO_II_like_2"/>
    <property type="match status" value="1"/>
</dbReference>
<evidence type="ECO:0000256" key="2">
    <source>
        <dbReference type="ARBA" id="ARBA00004141"/>
    </source>
</evidence>
<sequence>MIALIPSFLRPETASLQAAKVDAIFAGLTLISLAIVLLVVGLVVTFAIRFRRGSPAKRGELPNIVSREFEIGWTAATLFVFVFIFWWAASVEIGAYSAPKDAIEIHVVGKQWMWKTQGPSGAREINELHVPVGAPVRLVLTSQDVIHSFFVPAFRLKRDALPYQQTEAWFQATKTGTYHLLCTEFCGTDHSRMLGRVIVMEPQDYANWLSNQPERDGLAEKGERLFTERGCSGCHDAGSKVHAPSLAGLWGQSVSLEDGRTVTVDEAYLRDSILQPGRDVVAGYEAIMPSFEGRLTEGEIQALVAYLRLGTDTFDPVDALNLSPAENICAPGQTPANQTPRSPAMLPGAPADAGARP</sequence>
<dbReference type="Gene3D" id="1.10.760.10">
    <property type="entry name" value="Cytochrome c-like domain"/>
    <property type="match status" value="1"/>
</dbReference>